<evidence type="ECO:0000313" key="3">
    <source>
        <dbReference type="Proteomes" id="UP000042958"/>
    </source>
</evidence>
<feature type="region of interest" description="Disordered" evidence="1">
    <location>
        <begin position="222"/>
        <end position="241"/>
    </location>
</feature>
<accession>A0A0F7TKK2</accession>
<feature type="compositionally biased region" description="Low complexity" evidence="1">
    <location>
        <begin position="367"/>
        <end position="381"/>
    </location>
</feature>
<feature type="region of interest" description="Disordered" evidence="1">
    <location>
        <begin position="72"/>
        <end position="99"/>
    </location>
</feature>
<dbReference type="Proteomes" id="UP000042958">
    <property type="component" value="Unassembled WGS sequence"/>
</dbReference>
<evidence type="ECO:0000256" key="1">
    <source>
        <dbReference type="SAM" id="MobiDB-lite"/>
    </source>
</evidence>
<feature type="compositionally biased region" description="Polar residues" evidence="1">
    <location>
        <begin position="72"/>
        <end position="81"/>
    </location>
</feature>
<dbReference type="EMBL" id="CDHK01000005">
    <property type="protein sequence ID" value="CEJ57119.1"/>
    <property type="molecule type" value="Genomic_DNA"/>
</dbReference>
<dbReference type="STRING" id="104259.A0A0F7TKK2"/>
<organism evidence="2 3">
    <name type="scientific">Penicillium brasilianum</name>
    <dbReference type="NCBI Taxonomy" id="104259"/>
    <lineage>
        <taxon>Eukaryota</taxon>
        <taxon>Fungi</taxon>
        <taxon>Dikarya</taxon>
        <taxon>Ascomycota</taxon>
        <taxon>Pezizomycotina</taxon>
        <taxon>Eurotiomycetes</taxon>
        <taxon>Eurotiomycetidae</taxon>
        <taxon>Eurotiales</taxon>
        <taxon>Aspergillaceae</taxon>
        <taxon>Penicillium</taxon>
    </lineage>
</organism>
<feature type="compositionally biased region" description="Basic and acidic residues" evidence="1">
    <location>
        <begin position="392"/>
        <end position="402"/>
    </location>
</feature>
<feature type="compositionally biased region" description="Polar residues" evidence="1">
    <location>
        <begin position="505"/>
        <end position="533"/>
    </location>
</feature>
<feature type="compositionally biased region" description="Basic and acidic residues" evidence="1">
    <location>
        <begin position="301"/>
        <end position="318"/>
    </location>
</feature>
<feature type="region of interest" description="Disordered" evidence="1">
    <location>
        <begin position="296"/>
        <end position="318"/>
    </location>
</feature>
<feature type="region of interest" description="Disordered" evidence="1">
    <location>
        <begin position="498"/>
        <end position="533"/>
    </location>
</feature>
<gene>
    <name evidence="2" type="ORF">PMG11_05824</name>
</gene>
<dbReference type="AlphaFoldDB" id="A0A0F7TKK2"/>
<feature type="compositionally biased region" description="Basic and acidic residues" evidence="1">
    <location>
        <begin position="222"/>
        <end position="233"/>
    </location>
</feature>
<sequence>MNSTTPGSPIPLDQDKYRKDVLGLSIEAEKARAQQLLEDARGLGLKVPEIEASAPLAASIASGMLDLSSPVFSSGSSTDRNSIYEGSITPSREPLSPSRLDDVVSSLSEITIASEHIKPGSTRSLASLSTRPTSYCSSESRAVLGNYGNNYGALSPTHRNSVLSIASADKKEKRRHSLKNAIGRIYFRKKRTPSSVLLPPNAQITITKDERGTVDHVYLETRRDRPPTSRDGDAVSNSTAESLPKLEIPIFDKEAVQRSLDDPELNELLERHRMERNKHVAFQEAALSILRQRHQTAISERQSDNERLEDEKREKNINDAIHMEERQLAVEMEQQREFDRAKQNSRTRIKHMEGYFRNVSPPPSPAPAAQRSSDSFSGSESTTPPARRFTRQQKEQLERQYHDHESMDALHEARIKVLRDRQELRLQEAMARMERELNDMCIQHSKNVTALQAEHRIEETSLIQALDIKKLELRHRWNLEEAILRKQLEVRHGHPYGPLPPISFSGVNNETLDSTTSLSDPVSPSQLESQTPQ</sequence>
<proteinExistence type="predicted"/>
<dbReference type="OrthoDB" id="9977870at2759"/>
<name>A0A0F7TKK2_PENBI</name>
<feature type="region of interest" description="Disordered" evidence="1">
    <location>
        <begin position="354"/>
        <end position="402"/>
    </location>
</feature>
<reference evidence="3" key="1">
    <citation type="journal article" date="2015" name="Genome Announc.">
        <title>Draft genome sequence of the fungus Penicillium brasilianum MG11.</title>
        <authorList>
            <person name="Horn F."/>
            <person name="Linde J."/>
            <person name="Mattern D.J."/>
            <person name="Walther G."/>
            <person name="Guthke R."/>
            <person name="Brakhage A.A."/>
            <person name="Valiante V."/>
        </authorList>
    </citation>
    <scope>NUCLEOTIDE SEQUENCE [LARGE SCALE GENOMIC DNA]</scope>
    <source>
        <strain evidence="3">MG11</strain>
    </source>
</reference>
<keyword evidence="3" id="KW-1185">Reference proteome</keyword>
<protein>
    <submittedName>
        <fullName evidence="2">Uncharacterized protein</fullName>
    </submittedName>
</protein>
<evidence type="ECO:0000313" key="2">
    <source>
        <dbReference type="EMBL" id="CEJ57119.1"/>
    </source>
</evidence>